<dbReference type="Proteomes" id="UP000507222">
    <property type="component" value="Unassembled WGS sequence"/>
</dbReference>
<evidence type="ECO:0000313" key="1">
    <source>
        <dbReference type="EMBL" id="CAB4275287.1"/>
    </source>
</evidence>
<dbReference type="AlphaFoldDB" id="A0A6J5UHT1"/>
<accession>A0A6J5UHT1</accession>
<proteinExistence type="predicted"/>
<sequence length="136" mass="15211">MEAELQCSNGIQSMERKLRIACHASDANIDNVLKHMCYLIVAMRATVVEHEVYIASSMFSLSRLQYSLIMRDLRDVKQGVEKSKLLKLDEGFLLTIMLENFDTAAAISLLEITELDVYKTSAADMQGSTTRADGES</sequence>
<reference evidence="1 2" key="1">
    <citation type="submission" date="2020-05" db="EMBL/GenBank/DDBJ databases">
        <authorList>
            <person name="Campoy J."/>
            <person name="Schneeberger K."/>
            <person name="Spophaly S."/>
        </authorList>
    </citation>
    <scope>NUCLEOTIDE SEQUENCE [LARGE SCALE GENOMIC DNA]</scope>
    <source>
        <strain evidence="1">PruArmRojPasFocal</strain>
    </source>
</reference>
<protein>
    <submittedName>
        <fullName evidence="1">Uncharacterized protein</fullName>
    </submittedName>
</protein>
<name>A0A6J5UHT1_PRUAR</name>
<evidence type="ECO:0000313" key="2">
    <source>
        <dbReference type="Proteomes" id="UP000507222"/>
    </source>
</evidence>
<gene>
    <name evidence="1" type="ORF">CURHAP_LOCUS24114</name>
</gene>
<dbReference type="EMBL" id="CAEKDK010000003">
    <property type="protein sequence ID" value="CAB4275287.1"/>
    <property type="molecule type" value="Genomic_DNA"/>
</dbReference>
<organism evidence="1 2">
    <name type="scientific">Prunus armeniaca</name>
    <name type="common">Apricot</name>
    <name type="synonym">Armeniaca vulgaris</name>
    <dbReference type="NCBI Taxonomy" id="36596"/>
    <lineage>
        <taxon>Eukaryota</taxon>
        <taxon>Viridiplantae</taxon>
        <taxon>Streptophyta</taxon>
        <taxon>Embryophyta</taxon>
        <taxon>Tracheophyta</taxon>
        <taxon>Spermatophyta</taxon>
        <taxon>Magnoliopsida</taxon>
        <taxon>eudicotyledons</taxon>
        <taxon>Gunneridae</taxon>
        <taxon>Pentapetalae</taxon>
        <taxon>rosids</taxon>
        <taxon>fabids</taxon>
        <taxon>Rosales</taxon>
        <taxon>Rosaceae</taxon>
        <taxon>Amygdaloideae</taxon>
        <taxon>Amygdaleae</taxon>
        <taxon>Prunus</taxon>
    </lineage>
</organism>